<dbReference type="AlphaFoldDB" id="A0A850Q4Y1"/>
<dbReference type="RefSeq" id="WP_177157189.1">
    <property type="nucleotide sequence ID" value="NZ_JABCJE010000002.1"/>
</dbReference>
<sequence>MNLNLIVVGLSAAPVSHSDPARLARAGFLQWCLTLEDRSDMRHAARAAIARLHCFVNDSEALAQFHGLLIQAAEPPSLPRRTGARRRLTRLQ</sequence>
<evidence type="ECO:0000313" key="2">
    <source>
        <dbReference type="Proteomes" id="UP000592216"/>
    </source>
</evidence>
<organism evidence="1 2">
    <name type="scientific">Donghicola mangrovi</name>
    <dbReference type="NCBI Taxonomy" id="2729614"/>
    <lineage>
        <taxon>Bacteria</taxon>
        <taxon>Pseudomonadati</taxon>
        <taxon>Pseudomonadota</taxon>
        <taxon>Alphaproteobacteria</taxon>
        <taxon>Rhodobacterales</taxon>
        <taxon>Roseobacteraceae</taxon>
        <taxon>Donghicola</taxon>
    </lineage>
</organism>
<evidence type="ECO:0000313" key="1">
    <source>
        <dbReference type="EMBL" id="NVO23142.1"/>
    </source>
</evidence>
<dbReference type="EMBL" id="JABCJE010000002">
    <property type="protein sequence ID" value="NVO23142.1"/>
    <property type="molecule type" value="Genomic_DNA"/>
</dbReference>
<name>A0A850Q4Y1_9RHOB</name>
<comment type="caution">
    <text evidence="1">The sequence shown here is derived from an EMBL/GenBank/DDBJ whole genome shotgun (WGS) entry which is preliminary data.</text>
</comment>
<dbReference type="Proteomes" id="UP000592216">
    <property type="component" value="Unassembled WGS sequence"/>
</dbReference>
<reference evidence="1 2" key="1">
    <citation type="submission" date="2020-04" db="EMBL/GenBank/DDBJ databases">
        <title>Donghicola sp., a member of the Rhodobacteraceae family isolated from mangrove forest in Thailand.</title>
        <authorList>
            <person name="Charoenyingcharoen P."/>
            <person name="Yukphan P."/>
        </authorList>
    </citation>
    <scope>NUCLEOTIDE SEQUENCE [LARGE SCALE GENOMIC DNA]</scope>
    <source>
        <strain evidence="1 2">B5-SW-15</strain>
    </source>
</reference>
<gene>
    <name evidence="1" type="ORF">HJ536_07225</name>
</gene>
<protein>
    <submittedName>
        <fullName evidence="1">Uncharacterized protein</fullName>
    </submittedName>
</protein>
<proteinExistence type="predicted"/>
<accession>A0A850Q4Y1</accession>